<evidence type="ECO:0000313" key="1">
    <source>
        <dbReference type="EMBL" id="GIH95283.1"/>
    </source>
</evidence>
<keyword evidence="2" id="KW-1185">Reference proteome</keyword>
<dbReference type="EMBL" id="BOOJ01000052">
    <property type="protein sequence ID" value="GIH95283.1"/>
    <property type="molecule type" value="Genomic_DNA"/>
</dbReference>
<gene>
    <name evidence="1" type="ORF">Psi01_59130</name>
</gene>
<reference evidence="1 2" key="1">
    <citation type="submission" date="2021-01" db="EMBL/GenBank/DDBJ databases">
        <title>Whole genome shotgun sequence of Planobispora siamensis NBRC 107568.</title>
        <authorList>
            <person name="Komaki H."/>
            <person name="Tamura T."/>
        </authorList>
    </citation>
    <scope>NUCLEOTIDE SEQUENCE [LARGE SCALE GENOMIC DNA]</scope>
    <source>
        <strain evidence="1 2">NBRC 107568</strain>
    </source>
</reference>
<dbReference type="AlphaFoldDB" id="A0A8J3WMS6"/>
<protein>
    <submittedName>
        <fullName evidence="1">Uncharacterized protein</fullName>
    </submittedName>
</protein>
<proteinExistence type="predicted"/>
<evidence type="ECO:0000313" key="2">
    <source>
        <dbReference type="Proteomes" id="UP000619788"/>
    </source>
</evidence>
<name>A0A8J3WMS6_9ACTN</name>
<dbReference type="RefSeq" id="WP_204067383.1">
    <property type="nucleotide sequence ID" value="NZ_BOOJ01000052.1"/>
</dbReference>
<dbReference type="Proteomes" id="UP000619788">
    <property type="component" value="Unassembled WGS sequence"/>
</dbReference>
<comment type="caution">
    <text evidence="1">The sequence shown here is derived from an EMBL/GenBank/DDBJ whole genome shotgun (WGS) entry which is preliminary data.</text>
</comment>
<accession>A0A8J3WMS6</accession>
<sequence>MTPMPPPPLRLEASPWVVYVTREVAEHGLDILGADRRAWEDLTERYEAGQMSEEEYLEAIGPEPGYRPIDIYGPYTERQADTLATYLSQPEIKTKYGISTAVPGVLTRFIA</sequence>
<organism evidence="1 2">
    <name type="scientific">Planobispora siamensis</name>
    <dbReference type="NCBI Taxonomy" id="936338"/>
    <lineage>
        <taxon>Bacteria</taxon>
        <taxon>Bacillati</taxon>
        <taxon>Actinomycetota</taxon>
        <taxon>Actinomycetes</taxon>
        <taxon>Streptosporangiales</taxon>
        <taxon>Streptosporangiaceae</taxon>
        <taxon>Planobispora</taxon>
    </lineage>
</organism>